<evidence type="ECO:0000256" key="1">
    <source>
        <dbReference type="SAM" id="MobiDB-lite"/>
    </source>
</evidence>
<accession>A0A2M7Q8Q7</accession>
<proteinExistence type="predicted"/>
<organism evidence="2 3">
    <name type="scientific">Candidatus Uhrbacteria bacterium CG_4_10_14_0_8_um_filter_58_22</name>
    <dbReference type="NCBI Taxonomy" id="1975029"/>
    <lineage>
        <taxon>Bacteria</taxon>
        <taxon>Candidatus Uhriibacteriota</taxon>
    </lineage>
</organism>
<name>A0A2M7Q8Q7_9BACT</name>
<comment type="caution">
    <text evidence="2">The sequence shown here is derived from an EMBL/GenBank/DDBJ whole genome shotgun (WGS) entry which is preliminary data.</text>
</comment>
<dbReference type="EMBL" id="PFLC01000063">
    <property type="protein sequence ID" value="PIY61723.1"/>
    <property type="molecule type" value="Genomic_DNA"/>
</dbReference>
<evidence type="ECO:0000313" key="2">
    <source>
        <dbReference type="EMBL" id="PIY61723.1"/>
    </source>
</evidence>
<feature type="compositionally biased region" description="Low complexity" evidence="1">
    <location>
        <begin position="429"/>
        <end position="438"/>
    </location>
</feature>
<evidence type="ECO:0000313" key="3">
    <source>
        <dbReference type="Proteomes" id="UP000230973"/>
    </source>
</evidence>
<dbReference type="Proteomes" id="UP000230973">
    <property type="component" value="Unassembled WGS sequence"/>
</dbReference>
<sequence>MDFEKLSKSLGSACRARTVLQKVRTWNPKLLTHKDWARLAQEMSEVSPLRNGRKEIDGEVTHFLVATAKTRDEIAELLTGDLQKVLLEEKFNDLLLRMIDVCETAADYELFWLRSHPGSQLRKLCLWRMVAMSAGHDVGSFTNELSRVAVMAVLIVYDFSYILYILKISREDWLNLAVRSDPNSAAYSLAVSMLRSVADPSWWISESVCGLLELSDYRYSNFAAFVRHMQIKTASVESLMSALRENPPHRAYGILDRGSLIRVLYSSFLHHVDILQLRELIAVCRSGERDLLVANFFIYANGFADWLCLAMYGSDVLSRREMEVVLRCLHLATADIDCFRRLWPLRHLHPQLFVLLRDSAVGGWASSFEDWKLVHGIYHDAETLHLLISVASLEELTDLIRSHDSDVDSETLRSAATDELVRRLQQEAVSHSSRVKVVGGSGSAEPEGNGAPSEDAAEAKPADDDTPVGGAAAATPD</sequence>
<gene>
    <name evidence="2" type="ORF">COY93_04840</name>
</gene>
<feature type="region of interest" description="Disordered" evidence="1">
    <location>
        <begin position="429"/>
        <end position="477"/>
    </location>
</feature>
<dbReference type="AlphaFoldDB" id="A0A2M7Q8Q7"/>
<reference evidence="3" key="1">
    <citation type="submission" date="2017-09" db="EMBL/GenBank/DDBJ databases">
        <title>Depth-based differentiation of microbial function through sediment-hosted aquifers and enrichment of novel symbionts in the deep terrestrial subsurface.</title>
        <authorList>
            <person name="Probst A.J."/>
            <person name="Ladd B."/>
            <person name="Jarett J.K."/>
            <person name="Geller-Mcgrath D.E."/>
            <person name="Sieber C.M.K."/>
            <person name="Emerson J.B."/>
            <person name="Anantharaman K."/>
            <person name="Thomas B.C."/>
            <person name="Malmstrom R."/>
            <person name="Stieglmeier M."/>
            <person name="Klingl A."/>
            <person name="Woyke T."/>
            <person name="Ryan C.M."/>
            <person name="Banfield J.F."/>
        </authorList>
    </citation>
    <scope>NUCLEOTIDE SEQUENCE [LARGE SCALE GENOMIC DNA]</scope>
</reference>
<protein>
    <submittedName>
        <fullName evidence="2">Uncharacterized protein</fullName>
    </submittedName>
</protein>